<accession>A0ABV1YWG1</accession>
<protein>
    <recommendedName>
        <fullName evidence="3">Secreted protein</fullName>
    </recommendedName>
</protein>
<name>A0ABV1YWG1_9HYPH</name>
<sequence>MVRASAFAATIVSVLLVGHETHGETAAPASASVSLPYRPTAGQIWVVEIERTKAIADRGVTTTESGKISGRYEVIGSREGGYSSAWTITELSSGPIPLYNWAVISVLRGMRLEFDTDIRGAPVALRNWPSVRDIVETQLLALPKYAGHQAAQNTIHKFFFGLAPETAVPYFLQELDIIASCQNTDLPIGKETTTTDTTQNQAGEPFANSRSSLLVGVDQIARTATLKFHMTSDAEKLSGVLVDTVEKLNPETGETEKQIVRTDAAVHKSNTADCAVDIDSGVTRHVLYEERLEAIGQDRTKVFVDIWNMTVTPTAK</sequence>
<evidence type="ECO:0008006" key="3">
    <source>
        <dbReference type="Google" id="ProtNLM"/>
    </source>
</evidence>
<reference evidence="1 2" key="1">
    <citation type="journal article" date="2024" name="Proc. Natl. Acad. Sci. U.S.A.">
        <title>The evolutionary genomics of adaptation to stress in wild rhizobium bacteria.</title>
        <authorList>
            <person name="Kehlet-Delgado H."/>
            <person name="Montoya A.P."/>
            <person name="Jensen K.T."/>
            <person name="Wendlandt C.E."/>
            <person name="Dexheimer C."/>
            <person name="Roberts M."/>
            <person name="Torres Martinez L."/>
            <person name="Friesen M.L."/>
            <person name="Griffitts J.S."/>
            <person name="Porter S.S."/>
        </authorList>
    </citation>
    <scope>NUCLEOTIDE SEQUENCE [LARGE SCALE GENOMIC DNA]</scope>
    <source>
        <strain evidence="1 2">M0641</strain>
    </source>
</reference>
<gene>
    <name evidence="1" type="ORF">NKI36_08245</name>
</gene>
<proteinExistence type="predicted"/>
<comment type="caution">
    <text evidence="1">The sequence shown here is derived from an EMBL/GenBank/DDBJ whole genome shotgun (WGS) entry which is preliminary data.</text>
</comment>
<evidence type="ECO:0000313" key="1">
    <source>
        <dbReference type="EMBL" id="MER9404040.1"/>
    </source>
</evidence>
<organism evidence="1 2">
    <name type="scientific">Mesorhizobium caraganae</name>
    <dbReference type="NCBI Taxonomy" id="483206"/>
    <lineage>
        <taxon>Bacteria</taxon>
        <taxon>Pseudomonadati</taxon>
        <taxon>Pseudomonadota</taxon>
        <taxon>Alphaproteobacteria</taxon>
        <taxon>Hyphomicrobiales</taxon>
        <taxon>Phyllobacteriaceae</taxon>
        <taxon>Mesorhizobium</taxon>
    </lineage>
</organism>
<dbReference type="RefSeq" id="WP_352557077.1">
    <property type="nucleotide sequence ID" value="NZ_JAMYQB010000004.1"/>
</dbReference>
<evidence type="ECO:0000313" key="2">
    <source>
        <dbReference type="Proteomes" id="UP001433071"/>
    </source>
</evidence>
<keyword evidence="2" id="KW-1185">Reference proteome</keyword>
<dbReference type="EMBL" id="JAMYQB010000004">
    <property type="protein sequence ID" value="MER9404040.1"/>
    <property type="molecule type" value="Genomic_DNA"/>
</dbReference>
<dbReference type="Proteomes" id="UP001433071">
    <property type="component" value="Unassembled WGS sequence"/>
</dbReference>